<dbReference type="EC" id="3.5.1.4" evidence="4"/>
<reference evidence="4" key="2">
    <citation type="submission" date="2021-04" db="EMBL/GenBank/DDBJ databases">
        <authorList>
            <person name="Gilroy R."/>
        </authorList>
    </citation>
    <scope>NUCLEOTIDE SEQUENCE</scope>
    <source>
        <strain evidence="4">ChiHejej3B27-3195</strain>
    </source>
</reference>
<sequence length="484" mass="50184">MTDLADFTATELIEGYARAEFTPVDATEAVLARIEERNAALNAFVLVDPDSTLASARESARRWAEGSTLGPGDGVPTSIKDIFFTAGWPTLKGSRLISAEGPWDVDAPCAARLRETGAVLVGKTTTPEFAWKGTTDSLRQGITGNPWDPATTAGGSSGGSGAAVAAGMGPWSVGTDGGGSVRIPASFTGTVALKATYGTVPMYPSSPFGTLAHAGPMARTVADTALLLQIISGFDSRDWSALPTRGESYVGAEQGGVAGLRIAYSPTLGYGTNDPEVERLLDEAAGQLAALGAHVDRVDPGFADPMEAFHILWFTGAAKVLEPFGPAALDQIDPGLRAGIETYGQASASDYLGATQVRMDMGVHMGAFHEQYDLLLTPTMPGTAFDAQRQVPEGSPHDLWTGWTPYTYPFNMTQQPGISVPCGTTSAGLPVGAQLVGARTKDRLVLRGGAALEAVMGERFTRPVPANGTAPADRTVPAAPGGAA</sequence>
<reference evidence="4" key="1">
    <citation type="journal article" date="2021" name="PeerJ">
        <title>Extensive microbial diversity within the chicken gut microbiome revealed by metagenomics and culture.</title>
        <authorList>
            <person name="Gilroy R."/>
            <person name="Ravi A."/>
            <person name="Getino M."/>
            <person name="Pursley I."/>
            <person name="Horton D.L."/>
            <person name="Alikhan N.F."/>
            <person name="Baker D."/>
            <person name="Gharbi K."/>
            <person name="Hall N."/>
            <person name="Watson M."/>
            <person name="Adriaenssens E.M."/>
            <person name="Foster-Nyarko E."/>
            <person name="Jarju S."/>
            <person name="Secka A."/>
            <person name="Antonio M."/>
            <person name="Oren A."/>
            <person name="Chaudhuri R.R."/>
            <person name="La Ragione R."/>
            <person name="Hildebrand F."/>
            <person name="Pallen M.J."/>
        </authorList>
    </citation>
    <scope>NUCLEOTIDE SEQUENCE</scope>
    <source>
        <strain evidence="4">ChiHejej3B27-3195</strain>
    </source>
</reference>
<dbReference type="InterPro" id="IPR020556">
    <property type="entry name" value="Amidase_CS"/>
</dbReference>
<evidence type="ECO:0000259" key="3">
    <source>
        <dbReference type="Pfam" id="PF01425"/>
    </source>
</evidence>
<dbReference type="InterPro" id="IPR036928">
    <property type="entry name" value="AS_sf"/>
</dbReference>
<gene>
    <name evidence="4" type="ORF">H9871_06765</name>
</gene>
<comment type="similarity">
    <text evidence="1">Belongs to the amidase family.</text>
</comment>
<proteinExistence type="inferred from homology"/>
<dbReference type="Proteomes" id="UP000824151">
    <property type="component" value="Unassembled WGS sequence"/>
</dbReference>
<dbReference type="SUPFAM" id="SSF75304">
    <property type="entry name" value="Amidase signature (AS) enzymes"/>
    <property type="match status" value="1"/>
</dbReference>
<dbReference type="Gene3D" id="3.90.1300.10">
    <property type="entry name" value="Amidase signature (AS) domain"/>
    <property type="match status" value="1"/>
</dbReference>
<dbReference type="NCBIfam" id="NF004815">
    <property type="entry name" value="PRK06169.1"/>
    <property type="match status" value="1"/>
</dbReference>
<dbReference type="InterPro" id="IPR000120">
    <property type="entry name" value="Amidase"/>
</dbReference>
<evidence type="ECO:0000313" key="4">
    <source>
        <dbReference type="EMBL" id="HIW99829.1"/>
    </source>
</evidence>
<dbReference type="GO" id="GO:0004040">
    <property type="term" value="F:amidase activity"/>
    <property type="evidence" value="ECO:0007669"/>
    <property type="project" value="UniProtKB-EC"/>
</dbReference>
<dbReference type="AlphaFoldDB" id="A0A9D2A873"/>
<keyword evidence="4" id="KW-0378">Hydrolase</keyword>
<dbReference type="Pfam" id="PF01425">
    <property type="entry name" value="Amidase"/>
    <property type="match status" value="1"/>
</dbReference>
<dbReference type="PROSITE" id="PS00571">
    <property type="entry name" value="AMIDASES"/>
    <property type="match status" value="1"/>
</dbReference>
<comment type="caution">
    <text evidence="4">The sequence shown here is derived from an EMBL/GenBank/DDBJ whole genome shotgun (WGS) entry which is preliminary data.</text>
</comment>
<feature type="domain" description="Amidase" evidence="3">
    <location>
        <begin position="25"/>
        <end position="446"/>
    </location>
</feature>
<dbReference type="EMBL" id="DXGD01000250">
    <property type="protein sequence ID" value="HIW99829.1"/>
    <property type="molecule type" value="Genomic_DNA"/>
</dbReference>
<protein>
    <submittedName>
        <fullName evidence="4">Amidase</fullName>
        <ecNumber evidence="4">3.5.1.4</ecNumber>
    </submittedName>
</protein>
<dbReference type="InterPro" id="IPR023631">
    <property type="entry name" value="Amidase_dom"/>
</dbReference>
<dbReference type="PANTHER" id="PTHR11895">
    <property type="entry name" value="TRANSAMIDASE"/>
    <property type="match status" value="1"/>
</dbReference>
<evidence type="ECO:0000256" key="2">
    <source>
        <dbReference type="SAM" id="MobiDB-lite"/>
    </source>
</evidence>
<evidence type="ECO:0000256" key="1">
    <source>
        <dbReference type="ARBA" id="ARBA00009199"/>
    </source>
</evidence>
<accession>A0A9D2A873</accession>
<dbReference type="PANTHER" id="PTHR11895:SF7">
    <property type="entry name" value="GLUTAMYL-TRNA(GLN) AMIDOTRANSFERASE SUBUNIT A, MITOCHONDRIAL"/>
    <property type="match status" value="1"/>
</dbReference>
<evidence type="ECO:0000313" key="5">
    <source>
        <dbReference type="Proteomes" id="UP000824151"/>
    </source>
</evidence>
<organism evidence="4 5">
    <name type="scientific">Candidatus Nesterenkonia stercoripullorum</name>
    <dbReference type="NCBI Taxonomy" id="2838701"/>
    <lineage>
        <taxon>Bacteria</taxon>
        <taxon>Bacillati</taxon>
        <taxon>Actinomycetota</taxon>
        <taxon>Actinomycetes</taxon>
        <taxon>Micrococcales</taxon>
        <taxon>Micrococcaceae</taxon>
        <taxon>Nesterenkonia</taxon>
    </lineage>
</organism>
<name>A0A9D2A873_9MICC</name>
<feature type="region of interest" description="Disordered" evidence="2">
    <location>
        <begin position="463"/>
        <end position="484"/>
    </location>
</feature>